<evidence type="ECO:0000256" key="9">
    <source>
        <dbReference type="ARBA" id="ARBA00023299"/>
    </source>
</evidence>
<keyword evidence="8" id="KW-0663">Pyridoxal phosphate</keyword>
<proteinExistence type="inferred from homology"/>
<dbReference type="GO" id="GO:0005737">
    <property type="term" value="C:cytoplasm"/>
    <property type="evidence" value="ECO:0007669"/>
    <property type="project" value="TreeGrafter"/>
</dbReference>
<keyword evidence="13" id="KW-1185">Reference proteome</keyword>
<keyword evidence="5" id="KW-0032">Aminotransferase</keyword>
<dbReference type="OrthoDB" id="1703350at2759"/>
<dbReference type="InterPro" id="IPR022278">
    <property type="entry name" value="Pser_aminoTfrase"/>
</dbReference>
<dbReference type="Gene3D" id="3.90.1150.10">
    <property type="entry name" value="Aspartate Aminotransferase, domain 1"/>
    <property type="match status" value="1"/>
</dbReference>
<evidence type="ECO:0000256" key="8">
    <source>
        <dbReference type="ARBA" id="ARBA00022898"/>
    </source>
</evidence>
<comment type="similarity">
    <text evidence="3">Belongs to the class-V pyridoxal-phosphate-dependent aminotransferase family. SerC subfamily.</text>
</comment>
<protein>
    <recommendedName>
        <fullName evidence="4">phosphoserine transaminase</fullName>
        <ecNumber evidence="4">2.6.1.52</ecNumber>
    </recommendedName>
</protein>
<dbReference type="InterPro" id="IPR015424">
    <property type="entry name" value="PyrdxlP-dep_Trfase"/>
</dbReference>
<evidence type="ECO:0000256" key="7">
    <source>
        <dbReference type="ARBA" id="ARBA00022679"/>
    </source>
</evidence>
<reference evidence="12" key="1">
    <citation type="submission" date="2020-07" db="EMBL/GenBank/DDBJ databases">
        <authorList>
            <person name="Nieuwenhuis M."/>
            <person name="Van De Peppel L.J.J."/>
        </authorList>
    </citation>
    <scope>NUCLEOTIDE SEQUENCE</scope>
    <source>
        <strain evidence="12">AP01</strain>
        <tissue evidence="12">Mycelium</tissue>
    </source>
</reference>
<reference evidence="12" key="2">
    <citation type="submission" date="2021-10" db="EMBL/GenBank/DDBJ databases">
        <title>Phylogenomics reveals ancestral predisposition of the termite-cultivated fungus Termitomyces towards a domesticated lifestyle.</title>
        <authorList>
            <person name="Auxier B."/>
            <person name="Grum-Grzhimaylo A."/>
            <person name="Cardenas M.E."/>
            <person name="Lodge J.D."/>
            <person name="Laessoe T."/>
            <person name="Pedersen O."/>
            <person name="Smith M.E."/>
            <person name="Kuyper T.W."/>
            <person name="Franco-Molano E.A."/>
            <person name="Baroni T.J."/>
            <person name="Aanen D.K."/>
        </authorList>
    </citation>
    <scope>NUCLEOTIDE SEQUENCE</scope>
    <source>
        <strain evidence="12">AP01</strain>
        <tissue evidence="12">Mycelium</tissue>
    </source>
</reference>
<feature type="domain" description="Aminotransferase class V" evidence="11">
    <location>
        <begin position="17"/>
        <end position="396"/>
    </location>
</feature>
<dbReference type="Proteomes" id="UP000775547">
    <property type="component" value="Unassembled WGS sequence"/>
</dbReference>
<keyword evidence="7" id="KW-0808">Transferase</keyword>
<dbReference type="AlphaFoldDB" id="A0A9P7KE35"/>
<evidence type="ECO:0000256" key="10">
    <source>
        <dbReference type="ARBA" id="ARBA00049007"/>
    </source>
</evidence>
<evidence type="ECO:0000259" key="11">
    <source>
        <dbReference type="Pfam" id="PF00266"/>
    </source>
</evidence>
<comment type="catalytic activity">
    <reaction evidence="10">
        <text>O-phospho-L-serine + 2-oxoglutarate = 3-phosphooxypyruvate + L-glutamate</text>
        <dbReference type="Rhea" id="RHEA:14329"/>
        <dbReference type="ChEBI" id="CHEBI:16810"/>
        <dbReference type="ChEBI" id="CHEBI:18110"/>
        <dbReference type="ChEBI" id="CHEBI:29985"/>
        <dbReference type="ChEBI" id="CHEBI:57524"/>
        <dbReference type="EC" id="2.6.1.52"/>
    </reaction>
</comment>
<dbReference type="InterPro" id="IPR015421">
    <property type="entry name" value="PyrdxlP-dep_Trfase_major"/>
</dbReference>
<dbReference type="SUPFAM" id="SSF53383">
    <property type="entry name" value="PLP-dependent transferases"/>
    <property type="match status" value="1"/>
</dbReference>
<dbReference type="GO" id="GO:0006564">
    <property type="term" value="P:L-serine biosynthetic process"/>
    <property type="evidence" value="ECO:0007669"/>
    <property type="project" value="UniProtKB-KW"/>
</dbReference>
<dbReference type="PANTHER" id="PTHR43247">
    <property type="entry name" value="PHOSPHOSERINE AMINOTRANSFERASE"/>
    <property type="match status" value="1"/>
</dbReference>
<organism evidence="12 13">
    <name type="scientific">Asterophora parasitica</name>
    <dbReference type="NCBI Taxonomy" id="117018"/>
    <lineage>
        <taxon>Eukaryota</taxon>
        <taxon>Fungi</taxon>
        <taxon>Dikarya</taxon>
        <taxon>Basidiomycota</taxon>
        <taxon>Agaricomycotina</taxon>
        <taxon>Agaricomycetes</taxon>
        <taxon>Agaricomycetidae</taxon>
        <taxon>Agaricales</taxon>
        <taxon>Tricholomatineae</taxon>
        <taxon>Lyophyllaceae</taxon>
        <taxon>Asterophora</taxon>
    </lineage>
</organism>
<dbReference type="GO" id="GO:0004648">
    <property type="term" value="F:O-phospho-L-serine:2-oxoglutarate aminotransferase activity"/>
    <property type="evidence" value="ECO:0007669"/>
    <property type="project" value="UniProtKB-EC"/>
</dbReference>
<comment type="caution">
    <text evidence="12">The sequence shown here is derived from an EMBL/GenBank/DDBJ whole genome shotgun (WGS) entry which is preliminary data.</text>
</comment>
<dbReference type="Pfam" id="PF00266">
    <property type="entry name" value="Aminotran_5"/>
    <property type="match status" value="1"/>
</dbReference>
<dbReference type="HAMAP" id="MF_00160">
    <property type="entry name" value="SerC_aminotrans_5"/>
    <property type="match status" value="1"/>
</dbReference>
<keyword evidence="9" id="KW-0718">Serine biosynthesis</keyword>
<dbReference type="InterPro" id="IPR000192">
    <property type="entry name" value="Aminotrans_V_dom"/>
</dbReference>
<dbReference type="GO" id="GO:0030170">
    <property type="term" value="F:pyridoxal phosphate binding"/>
    <property type="evidence" value="ECO:0007669"/>
    <property type="project" value="TreeGrafter"/>
</dbReference>
<evidence type="ECO:0000256" key="1">
    <source>
        <dbReference type="ARBA" id="ARBA00001933"/>
    </source>
</evidence>
<gene>
    <name evidence="12" type="ORF">DXG03_001128</name>
</gene>
<evidence type="ECO:0000313" key="13">
    <source>
        <dbReference type="Proteomes" id="UP000775547"/>
    </source>
</evidence>
<accession>A0A9P7KE35</accession>
<dbReference type="FunFam" id="3.40.640.10:FF:000010">
    <property type="entry name" value="Phosphoserine aminotransferase"/>
    <property type="match status" value="1"/>
</dbReference>
<evidence type="ECO:0000256" key="3">
    <source>
        <dbReference type="ARBA" id="ARBA00006904"/>
    </source>
</evidence>
<keyword evidence="6" id="KW-0028">Amino-acid biosynthesis</keyword>
<dbReference type="Gene3D" id="3.40.640.10">
    <property type="entry name" value="Type I PLP-dependent aspartate aminotransferase-like (Major domain)"/>
    <property type="match status" value="1"/>
</dbReference>
<dbReference type="PANTHER" id="PTHR43247:SF1">
    <property type="entry name" value="PHOSPHOSERINE AMINOTRANSFERASE"/>
    <property type="match status" value="1"/>
</dbReference>
<dbReference type="PIRSF" id="PIRSF000525">
    <property type="entry name" value="SerC"/>
    <property type="match status" value="1"/>
</dbReference>
<comment type="pathway">
    <text evidence="2">Amino-acid biosynthesis; L-serine biosynthesis; L-serine from 3-phospho-D-glycerate: step 2/3.</text>
</comment>
<dbReference type="InterPro" id="IPR015422">
    <property type="entry name" value="PyrdxlP-dep_Trfase_small"/>
</dbReference>
<comment type="cofactor">
    <cofactor evidence="1">
        <name>pyridoxal 5'-phosphate</name>
        <dbReference type="ChEBI" id="CHEBI:597326"/>
    </cofactor>
</comment>
<evidence type="ECO:0000256" key="2">
    <source>
        <dbReference type="ARBA" id="ARBA00005099"/>
    </source>
</evidence>
<name>A0A9P7KE35_9AGAR</name>
<evidence type="ECO:0000256" key="6">
    <source>
        <dbReference type="ARBA" id="ARBA00022605"/>
    </source>
</evidence>
<sequence length="420" mass="45359">MSADPTLTALAQTRVANFGAGPSALPESVLLEAASALINFNNTGIGIAEISHRSKEFESYIRNTAQLVREILEVPETHEVLFMQGGGTGQFSAVLLNLLARHRLLHPDIPEKDRVADYVVSGSWSKAAYTEATRLANGATVRIAADSRPHSADGKSFSGLPPHSSYSFSPDPALIYYCENETVSGTQFAGVEGTPSSFPFHLLPDKPLLPLVGDYSSSFMSRPIPRLADHAIIYAGAQKNLGPAGVTVLIVRKDVIVDVDAAAKLGGAPIPISLAYKPFATADSMPNTPSVLPLYISGLVLKRIKALGGVRYYEQFSRRKQERVYGVLKEGKERGVLVPKVREGEGSWMNIVFGINGEGAEKRFLDGAEERGLKFLKGHRSVGGIRVSLYNNVTDEWTDSVVAYIREFVEQEAANGATQA</sequence>
<dbReference type="EMBL" id="JABCKV010000012">
    <property type="protein sequence ID" value="KAG5647173.1"/>
    <property type="molecule type" value="Genomic_DNA"/>
</dbReference>
<evidence type="ECO:0000256" key="4">
    <source>
        <dbReference type="ARBA" id="ARBA00013030"/>
    </source>
</evidence>
<dbReference type="NCBIfam" id="NF003764">
    <property type="entry name" value="PRK05355.1"/>
    <property type="match status" value="1"/>
</dbReference>
<evidence type="ECO:0000313" key="12">
    <source>
        <dbReference type="EMBL" id="KAG5647173.1"/>
    </source>
</evidence>
<dbReference type="EC" id="2.6.1.52" evidence="4"/>
<evidence type="ECO:0000256" key="5">
    <source>
        <dbReference type="ARBA" id="ARBA00022576"/>
    </source>
</evidence>